<dbReference type="EMBL" id="CP107246">
    <property type="protein sequence ID" value="WIM04771.1"/>
    <property type="molecule type" value="Genomic_DNA"/>
</dbReference>
<evidence type="ECO:0000256" key="10">
    <source>
        <dbReference type="ARBA" id="ARBA00023237"/>
    </source>
</evidence>
<dbReference type="Proteomes" id="UP001234916">
    <property type="component" value="Chromosome"/>
</dbReference>
<sequence length="683" mass="75070">MKYQQCALFMAAATVFPHAQQAQATGDETTLSTVVSTARRVETRLDDVPQRVEVISGKDIDKTIQNDLTDLLKKNASIDVVQYPGALSGIGIRGFRPEYNGINRHTVTLIDGRPISGDNLALINPDSLEQVEVMKGPGSALYGSGAMGGVVSMISRQSKGAVRGQANLSYGQFDTKEIKFRAGGSINPATDFDYAGSWKKAGDYKLGHADGQLWSGQVRPYTKYEMENHSIRGGLDFNRDWRVVGKYKVWNGRDVGSPGDVAYGTDAQAEKQMDNTDGDLRLTGRVGNHSMSATAFSGEQKYETKKITSTTASERPQLPAVSFMEKLTFSGWQFQDAWAWTQDNMLLVGIDTNRAKSVTRSFNLGVAGVPEKAPGTANNQRTSKGIFAENSWTFNKGDSTAYIGVRRDFITVESLDTPLRVGFTPSKTDFIATNPSAGFKHQIAKGWNLHGTIGKAFMAPSALQSTGNHDTDKGGGKHDYTIGNPGIKPESSLSRDFGVEWSVAAGLNIDLTIFDTKVIDKIVAVRTTNGTGGTTTTYANSDEGSIQGLEFQGRWAFARNYQLSLGGTRYFHNWYMSNGQQVDENNVPRLALKFAIDADHGPWTGRFSLRYRGPFKDQDWVNNAGRQVVQSGFTVADLNVRYRIDKAQSVALSIENLADRYYTEKFGYNMSGRSVRANYRYDF</sequence>
<dbReference type="CDD" id="cd01347">
    <property type="entry name" value="ligand_gated_channel"/>
    <property type="match status" value="1"/>
</dbReference>
<evidence type="ECO:0000256" key="12">
    <source>
        <dbReference type="RuleBase" id="RU003357"/>
    </source>
</evidence>
<dbReference type="Gene3D" id="2.40.170.20">
    <property type="entry name" value="TonB-dependent receptor, beta-barrel domain"/>
    <property type="match status" value="1"/>
</dbReference>
<dbReference type="GO" id="GO:0009279">
    <property type="term" value="C:cell outer membrane"/>
    <property type="evidence" value="ECO:0007669"/>
    <property type="project" value="UniProtKB-SubCell"/>
</dbReference>
<dbReference type="GO" id="GO:0015344">
    <property type="term" value="F:siderophore uptake transmembrane transporter activity"/>
    <property type="evidence" value="ECO:0007669"/>
    <property type="project" value="TreeGrafter"/>
</dbReference>
<dbReference type="InterPro" id="IPR037066">
    <property type="entry name" value="Plug_dom_sf"/>
</dbReference>
<evidence type="ECO:0000259" key="13">
    <source>
        <dbReference type="Pfam" id="PF00593"/>
    </source>
</evidence>
<comment type="similarity">
    <text evidence="2 11 12">Belongs to the TonB-dependent receptor family.</text>
</comment>
<name>A0AA49IXU0_9PROT</name>
<keyword evidence="4 11" id="KW-1134">Transmembrane beta strand</keyword>
<accession>A0AA49IXU0</accession>
<evidence type="ECO:0000259" key="14">
    <source>
        <dbReference type="Pfam" id="PF07715"/>
    </source>
</evidence>
<feature type="domain" description="TonB-dependent receptor-like beta-barrel" evidence="13">
    <location>
        <begin position="219"/>
        <end position="657"/>
    </location>
</feature>
<keyword evidence="10 11" id="KW-0998">Cell outer membrane</keyword>
<dbReference type="PANTHER" id="PTHR30069:SF29">
    <property type="entry name" value="HEMOGLOBIN AND HEMOGLOBIN-HAPTOGLOBIN-BINDING PROTEIN 1-RELATED"/>
    <property type="match status" value="1"/>
</dbReference>
<evidence type="ECO:0000256" key="3">
    <source>
        <dbReference type="ARBA" id="ARBA00022448"/>
    </source>
</evidence>
<feature type="domain" description="TonB-dependent receptor plug" evidence="14">
    <location>
        <begin position="45"/>
        <end position="150"/>
    </location>
</feature>
<keyword evidence="7 12" id="KW-0798">TonB box</keyword>
<keyword evidence="8 11" id="KW-0472">Membrane</keyword>
<dbReference type="InterPro" id="IPR012910">
    <property type="entry name" value="Plug_dom"/>
</dbReference>
<dbReference type="KEGG" id="npv:OHM77_08665"/>
<evidence type="ECO:0000256" key="11">
    <source>
        <dbReference type="PROSITE-ProRule" id="PRU01360"/>
    </source>
</evidence>
<comment type="subcellular location">
    <subcellularLocation>
        <location evidence="1 11">Cell outer membrane</location>
        <topology evidence="1 11">Multi-pass membrane protein</topology>
    </subcellularLocation>
</comment>
<dbReference type="GO" id="GO:0044718">
    <property type="term" value="P:siderophore transmembrane transport"/>
    <property type="evidence" value="ECO:0007669"/>
    <property type="project" value="TreeGrafter"/>
</dbReference>
<proteinExistence type="inferred from homology"/>
<evidence type="ECO:0000313" key="15">
    <source>
        <dbReference type="EMBL" id="WIM04771.1"/>
    </source>
</evidence>
<gene>
    <name evidence="15" type="ORF">OHM77_08665</name>
</gene>
<dbReference type="Gene3D" id="2.170.130.10">
    <property type="entry name" value="TonB-dependent receptor, plug domain"/>
    <property type="match status" value="1"/>
</dbReference>
<reference evidence="15" key="1">
    <citation type="journal article" date="2023" name="Nat. Microbiol.">
        <title>Enrichment and characterization of a nitric oxide-reducing microbial community in a continuous bioreactor.</title>
        <authorList>
            <person name="Garrido-Amador P."/>
            <person name="Stortenbeker N."/>
            <person name="Wessels H.J.C.T."/>
            <person name="Speth D.R."/>
            <person name="Garcia-Heredia I."/>
            <person name="Kartal B."/>
        </authorList>
    </citation>
    <scope>NUCLEOTIDE SEQUENCE</scope>
    <source>
        <strain evidence="15">MAG1</strain>
    </source>
</reference>
<protein>
    <submittedName>
        <fullName evidence="15">TonB-dependent receptor</fullName>
    </submittedName>
</protein>
<evidence type="ECO:0000256" key="5">
    <source>
        <dbReference type="ARBA" id="ARBA00022692"/>
    </source>
</evidence>
<dbReference type="Pfam" id="PF07715">
    <property type="entry name" value="Plug"/>
    <property type="match status" value="1"/>
</dbReference>
<keyword evidence="6" id="KW-0732">Signal</keyword>
<evidence type="ECO:0000256" key="8">
    <source>
        <dbReference type="ARBA" id="ARBA00023136"/>
    </source>
</evidence>
<dbReference type="InterPro" id="IPR039426">
    <property type="entry name" value="TonB-dep_rcpt-like"/>
</dbReference>
<dbReference type="AlphaFoldDB" id="A0AA49IXU0"/>
<evidence type="ECO:0000256" key="9">
    <source>
        <dbReference type="ARBA" id="ARBA00023170"/>
    </source>
</evidence>
<dbReference type="InterPro" id="IPR000531">
    <property type="entry name" value="Beta-barrel_TonB"/>
</dbReference>
<keyword evidence="9 15" id="KW-0675">Receptor</keyword>
<keyword evidence="3 11" id="KW-0813">Transport</keyword>
<keyword evidence="5 11" id="KW-0812">Transmembrane</keyword>
<dbReference type="SUPFAM" id="SSF56935">
    <property type="entry name" value="Porins"/>
    <property type="match status" value="1"/>
</dbReference>
<evidence type="ECO:0000256" key="2">
    <source>
        <dbReference type="ARBA" id="ARBA00009810"/>
    </source>
</evidence>
<dbReference type="Pfam" id="PF00593">
    <property type="entry name" value="TonB_dep_Rec_b-barrel"/>
    <property type="match status" value="1"/>
</dbReference>
<evidence type="ECO:0000256" key="6">
    <source>
        <dbReference type="ARBA" id="ARBA00022729"/>
    </source>
</evidence>
<evidence type="ECO:0000256" key="7">
    <source>
        <dbReference type="ARBA" id="ARBA00023077"/>
    </source>
</evidence>
<dbReference type="PANTHER" id="PTHR30069">
    <property type="entry name" value="TONB-DEPENDENT OUTER MEMBRANE RECEPTOR"/>
    <property type="match status" value="1"/>
</dbReference>
<dbReference type="InterPro" id="IPR036942">
    <property type="entry name" value="Beta-barrel_TonB_sf"/>
</dbReference>
<evidence type="ECO:0000256" key="1">
    <source>
        <dbReference type="ARBA" id="ARBA00004571"/>
    </source>
</evidence>
<organism evidence="15">
    <name type="scientific">Candidatus Nitricoxidivorans perseverans</name>
    <dbReference type="NCBI Taxonomy" id="2975601"/>
    <lineage>
        <taxon>Bacteria</taxon>
        <taxon>Pseudomonadati</taxon>
        <taxon>Pseudomonadota</taxon>
        <taxon>Betaproteobacteria</taxon>
        <taxon>Nitrosomonadales</taxon>
        <taxon>Sterolibacteriaceae</taxon>
        <taxon>Candidatus Nitricoxidivorans</taxon>
    </lineage>
</organism>
<dbReference type="PROSITE" id="PS52016">
    <property type="entry name" value="TONB_DEPENDENT_REC_3"/>
    <property type="match status" value="1"/>
</dbReference>
<evidence type="ECO:0000256" key="4">
    <source>
        <dbReference type="ARBA" id="ARBA00022452"/>
    </source>
</evidence>